<evidence type="ECO:0000259" key="7">
    <source>
        <dbReference type="Pfam" id="PF01321"/>
    </source>
</evidence>
<evidence type="ECO:0000256" key="4">
    <source>
        <dbReference type="ARBA" id="ARBA00023049"/>
    </source>
</evidence>
<dbReference type="PROSITE" id="PS00491">
    <property type="entry name" value="PROLINE_PEPTIDASE"/>
    <property type="match status" value="1"/>
</dbReference>
<evidence type="ECO:0000313" key="9">
    <source>
        <dbReference type="Proteomes" id="UP001500840"/>
    </source>
</evidence>
<keyword evidence="9" id="KW-1185">Reference proteome</keyword>
<protein>
    <submittedName>
        <fullName evidence="8">Aminopeptidase P family protein</fullName>
    </submittedName>
</protein>
<gene>
    <name evidence="8" type="ORF">GCM10023156_00580</name>
</gene>
<dbReference type="InterPro" id="IPR000587">
    <property type="entry name" value="Creatinase_N"/>
</dbReference>
<dbReference type="Gene3D" id="3.40.350.10">
    <property type="entry name" value="Creatinase/prolidase N-terminal domain"/>
    <property type="match status" value="1"/>
</dbReference>
<evidence type="ECO:0000256" key="3">
    <source>
        <dbReference type="ARBA" id="ARBA00022801"/>
    </source>
</evidence>
<organism evidence="8 9">
    <name type="scientific">Novipirellula rosea</name>
    <dbReference type="NCBI Taxonomy" id="1031540"/>
    <lineage>
        <taxon>Bacteria</taxon>
        <taxon>Pseudomonadati</taxon>
        <taxon>Planctomycetota</taxon>
        <taxon>Planctomycetia</taxon>
        <taxon>Pirellulales</taxon>
        <taxon>Pirellulaceae</taxon>
        <taxon>Novipirellula</taxon>
    </lineage>
</organism>
<keyword evidence="8" id="KW-0031">Aminopeptidase</keyword>
<keyword evidence="3" id="KW-0378">Hydrolase</keyword>
<accession>A0ABP8M5Y4</accession>
<feature type="domain" description="Creatinase N-terminal" evidence="7">
    <location>
        <begin position="4"/>
        <end position="131"/>
    </location>
</feature>
<dbReference type="RefSeq" id="WP_345318340.1">
    <property type="nucleotide sequence ID" value="NZ_BAABGA010000005.1"/>
</dbReference>
<dbReference type="SUPFAM" id="SSF55920">
    <property type="entry name" value="Creatinase/aminopeptidase"/>
    <property type="match status" value="1"/>
</dbReference>
<dbReference type="PANTHER" id="PTHR46112">
    <property type="entry name" value="AMINOPEPTIDASE"/>
    <property type="match status" value="1"/>
</dbReference>
<dbReference type="InterPro" id="IPR001131">
    <property type="entry name" value="Peptidase_M24B_aminopep-P_CS"/>
</dbReference>
<keyword evidence="2 5" id="KW-0479">Metal-binding</keyword>
<keyword evidence="1" id="KW-0645">Protease</keyword>
<dbReference type="InterPro" id="IPR029149">
    <property type="entry name" value="Creatin/AminoP/Spt16_N"/>
</dbReference>
<dbReference type="InterPro" id="IPR050659">
    <property type="entry name" value="Peptidase_M24B"/>
</dbReference>
<dbReference type="EMBL" id="BAABGA010000005">
    <property type="protein sequence ID" value="GAA4443475.1"/>
    <property type="molecule type" value="Genomic_DNA"/>
</dbReference>
<evidence type="ECO:0000256" key="5">
    <source>
        <dbReference type="RuleBase" id="RU000590"/>
    </source>
</evidence>
<sequence length="361" mass="39176">MTERLDALRQSLDSLEIDAMLVTDEINVRYLTGFTGDSSYLLVGPDQATMLSDGRYEIQLASECPSISAAIRPPSQLMMDLVKQVLGDSGYSRVGIESAVVSLSDYRKMSEKCPDISWIETTGVVERQRMVKDDGEIATTRGAVSIAQRSFQALLPMLSPKWTERAIAHELEAKMRFLGAESASFKPIVGFDAAAALPHYHPAEIFMPSCGVVLIDWGAKYRGYASDITRTLSIGNVSSEFERAYEVVLAAQLAAIEAIKPGVEGKEIDKIARGVIAKAGLGDKFNHGLGHGIGLQIHESPRMSSNCEDVLTAGMIVTVEPGVYIGNEFGIRIEDDVLVTETGCEVLTTLPKGLDDCRLVL</sequence>
<dbReference type="InterPro" id="IPR000994">
    <property type="entry name" value="Pept_M24"/>
</dbReference>
<keyword evidence="4" id="KW-0482">Metalloprotease</keyword>
<comment type="similarity">
    <text evidence="5">Belongs to the peptidase M24B family.</text>
</comment>
<dbReference type="Pfam" id="PF00557">
    <property type="entry name" value="Peptidase_M24"/>
    <property type="match status" value="1"/>
</dbReference>
<dbReference type="InterPro" id="IPR036005">
    <property type="entry name" value="Creatinase/aminopeptidase-like"/>
</dbReference>
<name>A0ABP8M5Y4_9BACT</name>
<evidence type="ECO:0000256" key="1">
    <source>
        <dbReference type="ARBA" id="ARBA00022670"/>
    </source>
</evidence>
<evidence type="ECO:0000313" key="8">
    <source>
        <dbReference type="EMBL" id="GAA4443475.1"/>
    </source>
</evidence>
<dbReference type="Proteomes" id="UP001500840">
    <property type="component" value="Unassembled WGS sequence"/>
</dbReference>
<dbReference type="Pfam" id="PF01321">
    <property type="entry name" value="Creatinase_N"/>
    <property type="match status" value="1"/>
</dbReference>
<dbReference type="CDD" id="cd01092">
    <property type="entry name" value="APP-like"/>
    <property type="match status" value="1"/>
</dbReference>
<dbReference type="Gene3D" id="3.90.230.10">
    <property type="entry name" value="Creatinase/methionine aminopeptidase superfamily"/>
    <property type="match status" value="1"/>
</dbReference>
<evidence type="ECO:0000259" key="6">
    <source>
        <dbReference type="Pfam" id="PF00557"/>
    </source>
</evidence>
<dbReference type="SUPFAM" id="SSF53092">
    <property type="entry name" value="Creatinase/prolidase N-terminal domain"/>
    <property type="match status" value="1"/>
</dbReference>
<feature type="domain" description="Peptidase M24" evidence="6">
    <location>
        <begin position="141"/>
        <end position="341"/>
    </location>
</feature>
<dbReference type="GO" id="GO:0004177">
    <property type="term" value="F:aminopeptidase activity"/>
    <property type="evidence" value="ECO:0007669"/>
    <property type="project" value="UniProtKB-KW"/>
</dbReference>
<dbReference type="PANTHER" id="PTHR46112:SF3">
    <property type="entry name" value="AMINOPEPTIDASE YPDF"/>
    <property type="match status" value="1"/>
</dbReference>
<proteinExistence type="inferred from homology"/>
<evidence type="ECO:0000256" key="2">
    <source>
        <dbReference type="ARBA" id="ARBA00022723"/>
    </source>
</evidence>
<reference evidence="9" key="1">
    <citation type="journal article" date="2019" name="Int. J. Syst. Evol. Microbiol.">
        <title>The Global Catalogue of Microorganisms (GCM) 10K type strain sequencing project: providing services to taxonomists for standard genome sequencing and annotation.</title>
        <authorList>
            <consortium name="The Broad Institute Genomics Platform"/>
            <consortium name="The Broad Institute Genome Sequencing Center for Infectious Disease"/>
            <person name="Wu L."/>
            <person name="Ma J."/>
        </authorList>
    </citation>
    <scope>NUCLEOTIDE SEQUENCE [LARGE SCALE GENOMIC DNA]</scope>
    <source>
        <strain evidence="9">JCM 17759</strain>
    </source>
</reference>
<comment type="caution">
    <text evidence="8">The sequence shown here is derived from an EMBL/GenBank/DDBJ whole genome shotgun (WGS) entry which is preliminary data.</text>
</comment>